<dbReference type="SUPFAM" id="SSF82649">
    <property type="entry name" value="SufE/NifU"/>
    <property type="match status" value="1"/>
</dbReference>
<evidence type="ECO:0000259" key="1">
    <source>
        <dbReference type="Pfam" id="PF01592"/>
    </source>
</evidence>
<dbReference type="GO" id="GO:0051536">
    <property type="term" value="F:iron-sulfur cluster binding"/>
    <property type="evidence" value="ECO:0007669"/>
    <property type="project" value="InterPro"/>
</dbReference>
<protein>
    <submittedName>
        <fullName evidence="2">Iron-sulfur cluster assembly scaffold protein</fullName>
    </submittedName>
</protein>
<dbReference type="Gene3D" id="3.90.1010.10">
    <property type="match status" value="1"/>
</dbReference>
<feature type="domain" description="NIF system FeS cluster assembly NifU N-terminal" evidence="1">
    <location>
        <begin position="19"/>
        <end position="134"/>
    </location>
</feature>
<name>A0A2A4Z759_9PROT</name>
<dbReference type="EMBL" id="NVUS01000003">
    <property type="protein sequence ID" value="PCJ02969.1"/>
    <property type="molecule type" value="Genomic_DNA"/>
</dbReference>
<dbReference type="AlphaFoldDB" id="A0A2A4Z759"/>
<gene>
    <name evidence="2" type="ORF">COB13_03230</name>
</gene>
<reference evidence="2" key="2">
    <citation type="journal article" date="2018" name="ISME J.">
        <title>A dynamic microbial community with high functional redundancy inhabits the cold, oxic subseafloor aquifer.</title>
        <authorList>
            <person name="Tully B.J."/>
            <person name="Wheat C.G."/>
            <person name="Glazer B.T."/>
            <person name="Huber J.A."/>
        </authorList>
    </citation>
    <scope>NUCLEOTIDE SEQUENCE</scope>
    <source>
        <strain evidence="2">NORP83</strain>
    </source>
</reference>
<dbReference type="InterPro" id="IPR002871">
    <property type="entry name" value="NIF_FeS_clus_asmbl_NifU_N"/>
</dbReference>
<dbReference type="Pfam" id="PF01592">
    <property type="entry name" value="NifU_N"/>
    <property type="match status" value="1"/>
</dbReference>
<reference key="1">
    <citation type="submission" date="2017-08" db="EMBL/GenBank/DDBJ databases">
        <title>A dynamic microbial community with high functional redundancy inhabits the cold, oxic subseafloor aquifer.</title>
        <authorList>
            <person name="Tully B.J."/>
            <person name="Wheat C.G."/>
            <person name="Glazer B.T."/>
            <person name="Huber J.A."/>
        </authorList>
    </citation>
    <scope>NUCLEOTIDE SEQUENCE [LARGE SCALE GENOMIC DNA]</scope>
</reference>
<dbReference type="GO" id="GO:0016226">
    <property type="term" value="P:iron-sulfur cluster assembly"/>
    <property type="evidence" value="ECO:0007669"/>
    <property type="project" value="InterPro"/>
</dbReference>
<organism evidence="2">
    <name type="scientific">OCS116 cluster bacterium</name>
    <dbReference type="NCBI Taxonomy" id="2030921"/>
    <lineage>
        <taxon>Bacteria</taxon>
        <taxon>Pseudomonadati</taxon>
        <taxon>Pseudomonadota</taxon>
        <taxon>Alphaproteobacteria</taxon>
        <taxon>OCS116 cluster</taxon>
    </lineage>
</organism>
<evidence type="ECO:0000313" key="2">
    <source>
        <dbReference type="EMBL" id="PCJ02969.1"/>
    </source>
</evidence>
<sequence length="153" mass="16859">MKKTSFQVLNGHSVIKKIYSHKIIRYAGNIPLHKRLAEPDATARKRSDFCGSHIEVDIKVKGGKINEFGQDVDACALGSAAASIVAEYIIGATFDEVLQTQIEMWNMLKDKGDVPSGRFAELEILQSIAEHPNRHASTMLVLDALVTAIKDLK</sequence>
<proteinExistence type="predicted"/>
<accession>A0A2A4Z759</accession>
<dbReference type="GO" id="GO:0005506">
    <property type="term" value="F:iron ion binding"/>
    <property type="evidence" value="ECO:0007669"/>
    <property type="project" value="InterPro"/>
</dbReference>
<dbReference type="CDD" id="cd06664">
    <property type="entry name" value="IscU_like"/>
    <property type="match status" value="1"/>
</dbReference>
<comment type="caution">
    <text evidence="2">The sequence shown here is derived from an EMBL/GenBank/DDBJ whole genome shotgun (WGS) entry which is preliminary data.</text>
</comment>